<dbReference type="Proteomes" id="UP000828048">
    <property type="component" value="Chromosome 1"/>
</dbReference>
<gene>
    <name evidence="1" type="ORF">Vadar_024315</name>
</gene>
<evidence type="ECO:0000313" key="1">
    <source>
        <dbReference type="EMBL" id="KAH7844101.1"/>
    </source>
</evidence>
<sequence>MKELFRKAASVCSINGFNYWMTKIEEDDLKWNDRRQTATEWLRAVGPSLWARSHFSTRSKCDAVVNNISKSFNSYIMEARDLPIISMFEWIRKKLMQRIQVEKAGM</sequence>
<organism evidence="1 2">
    <name type="scientific">Vaccinium darrowii</name>
    <dbReference type="NCBI Taxonomy" id="229202"/>
    <lineage>
        <taxon>Eukaryota</taxon>
        <taxon>Viridiplantae</taxon>
        <taxon>Streptophyta</taxon>
        <taxon>Embryophyta</taxon>
        <taxon>Tracheophyta</taxon>
        <taxon>Spermatophyta</taxon>
        <taxon>Magnoliopsida</taxon>
        <taxon>eudicotyledons</taxon>
        <taxon>Gunneridae</taxon>
        <taxon>Pentapetalae</taxon>
        <taxon>asterids</taxon>
        <taxon>Ericales</taxon>
        <taxon>Ericaceae</taxon>
        <taxon>Vaccinioideae</taxon>
        <taxon>Vaccinieae</taxon>
        <taxon>Vaccinium</taxon>
    </lineage>
</organism>
<dbReference type="EMBL" id="CM037151">
    <property type="protein sequence ID" value="KAH7844101.1"/>
    <property type="molecule type" value="Genomic_DNA"/>
</dbReference>
<reference evidence="1 2" key="1">
    <citation type="journal article" date="2021" name="Hortic Res">
        <title>High-quality reference genome and annotation aids understanding of berry development for evergreen blueberry (Vaccinium darrowii).</title>
        <authorList>
            <person name="Yu J."/>
            <person name="Hulse-Kemp A.M."/>
            <person name="Babiker E."/>
            <person name="Staton M."/>
        </authorList>
    </citation>
    <scope>NUCLEOTIDE SEQUENCE [LARGE SCALE GENOMIC DNA]</scope>
    <source>
        <strain evidence="2">cv. NJ 8807/NJ 8810</strain>
        <tissue evidence="1">Young leaf</tissue>
    </source>
</reference>
<evidence type="ECO:0000313" key="2">
    <source>
        <dbReference type="Proteomes" id="UP000828048"/>
    </source>
</evidence>
<keyword evidence="2" id="KW-1185">Reference proteome</keyword>
<comment type="caution">
    <text evidence="1">The sequence shown here is derived from an EMBL/GenBank/DDBJ whole genome shotgun (WGS) entry which is preliminary data.</text>
</comment>
<protein>
    <submittedName>
        <fullName evidence="1">Uncharacterized protein</fullName>
    </submittedName>
</protein>
<accession>A0ACB7XSR6</accession>
<name>A0ACB7XSR6_9ERIC</name>
<proteinExistence type="predicted"/>